<keyword evidence="6" id="KW-0997">Cell inner membrane</keyword>
<evidence type="ECO:0000256" key="13">
    <source>
        <dbReference type="SAM" id="MobiDB-lite"/>
    </source>
</evidence>
<feature type="region of interest" description="Disordered" evidence="13">
    <location>
        <begin position="179"/>
        <end position="210"/>
    </location>
</feature>
<protein>
    <recommendedName>
        <fullName evidence="3">Biopolymer transport protein ExbB</fullName>
    </recommendedName>
</protein>
<evidence type="ECO:0000256" key="4">
    <source>
        <dbReference type="ARBA" id="ARBA00022448"/>
    </source>
</evidence>
<dbReference type="RefSeq" id="WP_183621073.1">
    <property type="nucleotide sequence ID" value="NZ_CAJHAH010000006.1"/>
</dbReference>
<evidence type="ECO:0000256" key="12">
    <source>
        <dbReference type="RuleBase" id="RU004057"/>
    </source>
</evidence>
<feature type="compositionally biased region" description="Polar residues" evidence="13">
    <location>
        <begin position="179"/>
        <end position="200"/>
    </location>
</feature>
<evidence type="ECO:0000256" key="7">
    <source>
        <dbReference type="ARBA" id="ARBA00022692"/>
    </source>
</evidence>
<evidence type="ECO:0000256" key="1">
    <source>
        <dbReference type="ARBA" id="ARBA00004429"/>
    </source>
</evidence>
<reference evidence="16 17" key="1">
    <citation type="submission" date="2020-08" db="EMBL/GenBank/DDBJ databases">
        <title>Genomic Encyclopedia of Type Strains, Phase III (KMG-III): the genomes of soil and plant-associated and newly described type strains.</title>
        <authorList>
            <person name="Whitman W."/>
        </authorList>
    </citation>
    <scope>NUCLEOTIDE SEQUENCE [LARGE SCALE GENOMIC DNA]</scope>
    <source>
        <strain evidence="16 17">CECT 5885</strain>
    </source>
</reference>
<evidence type="ECO:0000256" key="5">
    <source>
        <dbReference type="ARBA" id="ARBA00022475"/>
    </source>
</evidence>
<feature type="domain" description="MotA/TolQ/ExbB proton channel" evidence="15">
    <location>
        <begin position="54"/>
        <end position="157"/>
    </location>
</feature>
<comment type="caution">
    <text evidence="16">The sequence shown here is derived from an EMBL/GenBank/DDBJ whole genome shotgun (WGS) entry which is preliminary data.</text>
</comment>
<comment type="subcellular location">
    <subcellularLocation>
        <location evidence="1">Cell inner membrane</location>
        <topology evidence="1">Multi-pass membrane protein</topology>
    </subcellularLocation>
    <subcellularLocation>
        <location evidence="12">Membrane</location>
        <topology evidence="12">Multi-pass membrane protein</topology>
    </subcellularLocation>
</comment>
<dbReference type="PANTHER" id="PTHR30625">
    <property type="entry name" value="PROTEIN TOLQ"/>
    <property type="match status" value="1"/>
</dbReference>
<keyword evidence="7 14" id="KW-0812">Transmembrane</keyword>
<evidence type="ECO:0000313" key="16">
    <source>
        <dbReference type="EMBL" id="MBB3107597.1"/>
    </source>
</evidence>
<evidence type="ECO:0000256" key="9">
    <source>
        <dbReference type="ARBA" id="ARBA00022989"/>
    </source>
</evidence>
<keyword evidence="4 12" id="KW-0813">Transport</keyword>
<keyword evidence="8 12" id="KW-0653">Protein transport</keyword>
<feature type="transmembrane region" description="Helical" evidence="14">
    <location>
        <begin position="128"/>
        <end position="149"/>
    </location>
</feature>
<keyword evidence="9 14" id="KW-1133">Transmembrane helix</keyword>
<accession>A0A839TE15</accession>
<evidence type="ECO:0000256" key="8">
    <source>
        <dbReference type="ARBA" id="ARBA00022927"/>
    </source>
</evidence>
<evidence type="ECO:0000259" key="15">
    <source>
        <dbReference type="Pfam" id="PF01618"/>
    </source>
</evidence>
<dbReference type="Proteomes" id="UP000588111">
    <property type="component" value="Unassembled WGS sequence"/>
</dbReference>
<keyword evidence="17" id="KW-1185">Reference proteome</keyword>
<dbReference type="AlphaFoldDB" id="A0A839TE15"/>
<comment type="function">
    <text evidence="11">Involved in the TonB-dependent energy-dependent transport of various receptor-bound substrates. Protects ExbD from proteolytic degradation and functionally stabilizes TonB.</text>
</comment>
<keyword evidence="10 14" id="KW-0472">Membrane</keyword>
<organism evidence="16 17">
    <name type="scientific">Psychrobacter luti</name>
    <dbReference type="NCBI Taxonomy" id="198481"/>
    <lineage>
        <taxon>Bacteria</taxon>
        <taxon>Pseudomonadati</taxon>
        <taxon>Pseudomonadota</taxon>
        <taxon>Gammaproteobacteria</taxon>
        <taxon>Moraxellales</taxon>
        <taxon>Moraxellaceae</taxon>
        <taxon>Psychrobacter</taxon>
    </lineage>
</organism>
<dbReference type="InterPro" id="IPR002898">
    <property type="entry name" value="MotA_ExbB_proton_chnl"/>
</dbReference>
<evidence type="ECO:0000256" key="3">
    <source>
        <dbReference type="ARBA" id="ARBA00022093"/>
    </source>
</evidence>
<dbReference type="GO" id="GO:0005886">
    <property type="term" value="C:plasma membrane"/>
    <property type="evidence" value="ECO:0007669"/>
    <property type="project" value="UniProtKB-SubCell"/>
</dbReference>
<evidence type="ECO:0000313" key="17">
    <source>
        <dbReference type="Proteomes" id="UP000588111"/>
    </source>
</evidence>
<dbReference type="InterPro" id="IPR050790">
    <property type="entry name" value="ExbB/TolQ_transport"/>
</dbReference>
<evidence type="ECO:0000256" key="10">
    <source>
        <dbReference type="ARBA" id="ARBA00023136"/>
    </source>
</evidence>
<evidence type="ECO:0000256" key="6">
    <source>
        <dbReference type="ARBA" id="ARBA00022519"/>
    </source>
</evidence>
<keyword evidence="5" id="KW-1003">Cell membrane</keyword>
<feature type="transmembrane region" description="Helical" evidence="14">
    <location>
        <begin position="81"/>
        <end position="108"/>
    </location>
</feature>
<evidence type="ECO:0000256" key="11">
    <source>
        <dbReference type="ARBA" id="ARBA00024816"/>
    </source>
</evidence>
<dbReference type="GO" id="GO:0017038">
    <property type="term" value="P:protein import"/>
    <property type="evidence" value="ECO:0007669"/>
    <property type="project" value="TreeGrafter"/>
</dbReference>
<dbReference type="PANTHER" id="PTHR30625:SF14">
    <property type="entry name" value="BIOPOLYMER TRANSPORT PROTEIN EXBB"/>
    <property type="match status" value="1"/>
</dbReference>
<gene>
    <name evidence="16" type="ORF">FHS24_002125</name>
</gene>
<comment type="subunit">
    <text evidence="2">The accessory proteins ExbB and ExbD seem to form a complex with TonB.</text>
</comment>
<dbReference type="EMBL" id="JACHXL010000005">
    <property type="protein sequence ID" value="MBB3107597.1"/>
    <property type="molecule type" value="Genomic_DNA"/>
</dbReference>
<comment type="similarity">
    <text evidence="12">Belongs to the exbB/tolQ family.</text>
</comment>
<sequence>MDFFEYWQYTDTISKTLFFILLGLSIVTWIAGILRFIDSLHLKTQAHDLVKNNITLMDRESVEQRLLQNIGRIRHRSEKGLTIMGTTASIAPFIGLFGTVWGIFHALHGIAQAGQAGLAQVAGPVGEALIMTGLGLAVAIPAVIFYNIATRINRNVMYLANDTAYGVLANIKEQADSQAQATARISPQNKNKEGNTNSASPKIKEGSYGI</sequence>
<evidence type="ECO:0000256" key="2">
    <source>
        <dbReference type="ARBA" id="ARBA00011471"/>
    </source>
</evidence>
<dbReference type="Pfam" id="PF01618">
    <property type="entry name" value="MotA_ExbB"/>
    <property type="match status" value="1"/>
</dbReference>
<evidence type="ECO:0000256" key="14">
    <source>
        <dbReference type="SAM" id="Phobius"/>
    </source>
</evidence>
<proteinExistence type="inferred from homology"/>
<feature type="transmembrane region" description="Helical" evidence="14">
    <location>
        <begin position="16"/>
        <end position="37"/>
    </location>
</feature>
<name>A0A839TE15_9GAMM</name>